<gene>
    <name evidence="2" type="ORF">Naga_101250g1</name>
</gene>
<protein>
    <submittedName>
        <fullName evidence="2">Dna damage-binding protein</fullName>
    </submittedName>
</protein>
<evidence type="ECO:0000313" key="2">
    <source>
        <dbReference type="EMBL" id="EWM25597.1"/>
    </source>
</evidence>
<dbReference type="AlphaFoldDB" id="W7THM4"/>
<organism evidence="2 3">
    <name type="scientific">Nannochloropsis gaditana</name>
    <dbReference type="NCBI Taxonomy" id="72520"/>
    <lineage>
        <taxon>Eukaryota</taxon>
        <taxon>Sar</taxon>
        <taxon>Stramenopiles</taxon>
        <taxon>Ochrophyta</taxon>
        <taxon>Eustigmatophyceae</taxon>
        <taxon>Eustigmatales</taxon>
        <taxon>Monodopsidaceae</taxon>
        <taxon>Nannochloropsis</taxon>
    </lineage>
</organism>
<evidence type="ECO:0000313" key="3">
    <source>
        <dbReference type="Proteomes" id="UP000019335"/>
    </source>
</evidence>
<dbReference type="Gene3D" id="2.130.10.10">
    <property type="entry name" value="YVTN repeat-like/Quinoprotein amine dehydrogenase"/>
    <property type="match status" value="1"/>
</dbReference>
<dbReference type="EMBL" id="AZIL01000898">
    <property type="protein sequence ID" value="EWM25597.1"/>
    <property type="molecule type" value="Genomic_DNA"/>
</dbReference>
<accession>W7THM4</accession>
<keyword evidence="3" id="KW-1185">Reference proteome</keyword>
<proteinExistence type="predicted"/>
<dbReference type="InterPro" id="IPR015943">
    <property type="entry name" value="WD40/YVTN_repeat-like_dom_sf"/>
</dbReference>
<feature type="compositionally biased region" description="Basic and acidic residues" evidence="1">
    <location>
        <begin position="57"/>
        <end position="70"/>
    </location>
</feature>
<sequence length="118" mass="12796">MAYNYVVTNQKPTTVTHALTASFTSPDALNLLLIRNTRLEVHEMGPEGLVPVGGRFEGGKGVDRTERKGEACPGRAHLRAGQHGLHFKAGQRASRRRFPVNGTVPVLPLGLRCSPGRD</sequence>
<dbReference type="Proteomes" id="UP000019335">
    <property type="component" value="Chromosome 11"/>
</dbReference>
<dbReference type="OrthoDB" id="433457at2759"/>
<name>W7THM4_9STRA</name>
<comment type="caution">
    <text evidence="2">The sequence shown here is derived from an EMBL/GenBank/DDBJ whole genome shotgun (WGS) entry which is preliminary data.</text>
</comment>
<evidence type="ECO:0000256" key="1">
    <source>
        <dbReference type="SAM" id="MobiDB-lite"/>
    </source>
</evidence>
<reference evidence="2 3" key="1">
    <citation type="journal article" date="2014" name="Mol. Plant">
        <title>Chromosome Scale Genome Assembly and Transcriptome Profiling of Nannochloropsis gaditana in Nitrogen Depletion.</title>
        <authorList>
            <person name="Corteggiani Carpinelli E."/>
            <person name="Telatin A."/>
            <person name="Vitulo N."/>
            <person name="Forcato C."/>
            <person name="D'Angelo M."/>
            <person name="Schiavon R."/>
            <person name="Vezzi A."/>
            <person name="Giacometti G.M."/>
            <person name="Morosinotto T."/>
            <person name="Valle G."/>
        </authorList>
    </citation>
    <scope>NUCLEOTIDE SEQUENCE [LARGE SCALE GENOMIC DNA]</scope>
    <source>
        <strain evidence="2 3">B-31</strain>
    </source>
</reference>
<feature type="region of interest" description="Disordered" evidence="1">
    <location>
        <begin position="46"/>
        <end position="70"/>
    </location>
</feature>